<feature type="transmembrane region" description="Helical" evidence="1">
    <location>
        <begin position="44"/>
        <end position="63"/>
    </location>
</feature>
<organism evidence="2 3">
    <name type="scientific">Mycena albidolilacea</name>
    <dbReference type="NCBI Taxonomy" id="1033008"/>
    <lineage>
        <taxon>Eukaryota</taxon>
        <taxon>Fungi</taxon>
        <taxon>Dikarya</taxon>
        <taxon>Basidiomycota</taxon>
        <taxon>Agaricomycotina</taxon>
        <taxon>Agaricomycetes</taxon>
        <taxon>Agaricomycetidae</taxon>
        <taxon>Agaricales</taxon>
        <taxon>Marasmiineae</taxon>
        <taxon>Mycenaceae</taxon>
        <taxon>Mycena</taxon>
    </lineage>
</organism>
<evidence type="ECO:0000313" key="2">
    <source>
        <dbReference type="EMBL" id="KAJ7312566.1"/>
    </source>
</evidence>
<dbReference type="EMBL" id="JARIHO010000071">
    <property type="protein sequence ID" value="KAJ7312566.1"/>
    <property type="molecule type" value="Genomic_DNA"/>
</dbReference>
<keyword evidence="1" id="KW-0812">Transmembrane</keyword>
<feature type="transmembrane region" description="Helical" evidence="1">
    <location>
        <begin position="12"/>
        <end position="38"/>
    </location>
</feature>
<keyword evidence="1" id="KW-1133">Transmembrane helix</keyword>
<name>A0AAD6Z8Z8_9AGAR</name>
<sequence length="293" mass="33302">MDRRAPYTARPAAGASWFLLARLAVLLQGLLALFWFLGWFSLDGMDWILAGFGFGLDMLVWWIQKRCWKENQWRRFEGLHNTLGGAMAMPHYHQYFIRALTHRHSTLITWIAAHIYFVWSPELMRIGLVFQDPNQGLIKVVGGGFRSQKLRLEQSVIAFPDVSQEVSLTESNRVQQSQQSLTIPSQGPNHTLAGGCLVRLCPSVGRDGCWQWGDAVSTVKTPPGTYINAKTTTTSPKHNPKCSFPLVPKCKHSMFPCQLHSRNLFHPFLRDFPERVLGKEPVDISRVVIQAFK</sequence>
<gene>
    <name evidence="2" type="ORF">DFH08DRAFT_822006</name>
</gene>
<keyword evidence="3" id="KW-1185">Reference proteome</keyword>
<protein>
    <submittedName>
        <fullName evidence="2">Uncharacterized protein</fullName>
    </submittedName>
</protein>
<dbReference type="AlphaFoldDB" id="A0AAD6Z8Z8"/>
<reference evidence="2" key="1">
    <citation type="submission" date="2023-03" db="EMBL/GenBank/DDBJ databases">
        <title>Massive genome expansion in bonnet fungi (Mycena s.s.) driven by repeated elements and novel gene families across ecological guilds.</title>
        <authorList>
            <consortium name="Lawrence Berkeley National Laboratory"/>
            <person name="Harder C.B."/>
            <person name="Miyauchi S."/>
            <person name="Viragh M."/>
            <person name="Kuo A."/>
            <person name="Thoen E."/>
            <person name="Andreopoulos B."/>
            <person name="Lu D."/>
            <person name="Skrede I."/>
            <person name="Drula E."/>
            <person name="Henrissat B."/>
            <person name="Morin E."/>
            <person name="Kohler A."/>
            <person name="Barry K."/>
            <person name="LaButti K."/>
            <person name="Morin E."/>
            <person name="Salamov A."/>
            <person name="Lipzen A."/>
            <person name="Mereny Z."/>
            <person name="Hegedus B."/>
            <person name="Baldrian P."/>
            <person name="Stursova M."/>
            <person name="Weitz H."/>
            <person name="Taylor A."/>
            <person name="Grigoriev I.V."/>
            <person name="Nagy L.G."/>
            <person name="Martin F."/>
            <person name="Kauserud H."/>
        </authorList>
    </citation>
    <scope>NUCLEOTIDE SEQUENCE</scope>
    <source>
        <strain evidence="2">CBHHK002</strain>
    </source>
</reference>
<accession>A0AAD6Z8Z8</accession>
<evidence type="ECO:0000313" key="3">
    <source>
        <dbReference type="Proteomes" id="UP001218218"/>
    </source>
</evidence>
<keyword evidence="1" id="KW-0472">Membrane</keyword>
<evidence type="ECO:0000256" key="1">
    <source>
        <dbReference type="SAM" id="Phobius"/>
    </source>
</evidence>
<comment type="caution">
    <text evidence="2">The sequence shown here is derived from an EMBL/GenBank/DDBJ whole genome shotgun (WGS) entry which is preliminary data.</text>
</comment>
<proteinExistence type="predicted"/>
<dbReference type="Proteomes" id="UP001218218">
    <property type="component" value="Unassembled WGS sequence"/>
</dbReference>